<dbReference type="AlphaFoldDB" id="B3QQK6"/>
<dbReference type="Pfam" id="PF00535">
    <property type="entry name" value="Glycos_transf_2"/>
    <property type="match status" value="2"/>
</dbReference>
<dbReference type="EMBL" id="CP001099">
    <property type="protein sequence ID" value="ACF12209.1"/>
    <property type="molecule type" value="Genomic_DNA"/>
</dbReference>
<reference evidence="2" key="1">
    <citation type="submission" date="2008-06" db="EMBL/GenBank/DDBJ databases">
        <title>Complete sequence of Chlorobaculum parvum NCIB 8327.</title>
        <authorList>
            <consortium name="US DOE Joint Genome Institute"/>
            <person name="Lucas S."/>
            <person name="Copeland A."/>
            <person name="Lapidus A."/>
            <person name="Glavina del Rio T."/>
            <person name="Dalin E."/>
            <person name="Tice H."/>
            <person name="Bruce D."/>
            <person name="Goodwin L."/>
            <person name="Pitluck S."/>
            <person name="Schmutz J."/>
            <person name="Larimer F."/>
            <person name="Land M."/>
            <person name="Hauser L."/>
            <person name="Kyrpides N."/>
            <person name="Mikhailova N."/>
            <person name="Zhao F."/>
            <person name="Li T."/>
            <person name="Liu Z."/>
            <person name="Overmann J."/>
            <person name="Bryant D.A."/>
            <person name="Richardson P."/>
        </authorList>
    </citation>
    <scope>NUCLEOTIDE SEQUENCE [LARGE SCALE GENOMIC DNA]</scope>
    <source>
        <strain evidence="2">NCIB 8327</strain>
    </source>
</reference>
<dbReference type="SUPFAM" id="SSF53448">
    <property type="entry name" value="Nucleotide-diphospho-sugar transferases"/>
    <property type="match status" value="2"/>
</dbReference>
<proteinExistence type="predicted"/>
<evidence type="ECO:0000259" key="1">
    <source>
        <dbReference type="Pfam" id="PF00535"/>
    </source>
</evidence>
<dbReference type="GO" id="GO:0016740">
    <property type="term" value="F:transferase activity"/>
    <property type="evidence" value="ECO:0007669"/>
    <property type="project" value="UniProtKB-KW"/>
</dbReference>
<feature type="domain" description="Glycosyltransferase 2-like" evidence="1">
    <location>
        <begin position="291"/>
        <end position="437"/>
    </location>
</feature>
<dbReference type="PANTHER" id="PTHR43179:SF7">
    <property type="entry name" value="RHAMNOSYLTRANSFERASE WBBL"/>
    <property type="match status" value="1"/>
</dbReference>
<gene>
    <name evidence="2" type="ordered locus">Cpar_1817</name>
</gene>
<dbReference type="eggNOG" id="COG0463">
    <property type="taxonomic scope" value="Bacteria"/>
</dbReference>
<protein>
    <submittedName>
        <fullName evidence="2">Glycosyl transferase family 2</fullName>
    </submittedName>
</protein>
<dbReference type="STRING" id="517417.Cpar_1817"/>
<accession>B3QQK6</accession>
<sequence>MPDLLAPYTKEASYIISYLASRAAQLTGQYRSNSKGCRVSVIMFPPYAERGLLSRAIASVTGQSYKNWELLLACRSREVAEIEELLHTVGDSRIKPIVVPDSDDCSVAFFKALAVAEGDYFCYLDSVCTFNQDFMLVLSGELDVNTAYDVVYCAQQHVEQSGEERGIRFFAYSRSAHENDDILDASALMHRRALFDLFDRSEYPRHQHFLWQILLSYTEKKPPRPVPAVLSSRIVPPDKGSSVDHIVPHPLEPYLEADRVAAKLPGVALTEVNQMFSLRYTPPPAQRRAVSIIIPSFEAEPFLRTCLDSVRLFTPEKSVELIVVDNASSGAVRVYLQALDRSGEVRVFFNDRNFGFTHAVNRGICAARPDHDIVLLNNDAVVTRGWLDGLQHVFADHPDAGLVVPRQVMLAGTPSAERHQPYRVASRECDVNISALHANVLDPRFNPLKGYMELTFAPFFCVYIPRMVIDQVGLLDVENGPHYRSDRLYCDHVRERTGKRIIYTPFSKVYHFHKRSTTDLQQQDRSMYEKMYVRNNWKDIV</sequence>
<feature type="domain" description="Glycosyltransferase 2-like" evidence="1">
    <location>
        <begin position="45"/>
        <end position="168"/>
    </location>
</feature>
<dbReference type="Gene3D" id="3.90.550.10">
    <property type="entry name" value="Spore Coat Polysaccharide Biosynthesis Protein SpsA, Chain A"/>
    <property type="match status" value="2"/>
</dbReference>
<dbReference type="eggNOG" id="COG1216">
    <property type="taxonomic scope" value="Bacteria"/>
</dbReference>
<evidence type="ECO:0000313" key="2">
    <source>
        <dbReference type="EMBL" id="ACF12209.1"/>
    </source>
</evidence>
<name>B3QQK6_CHLP8</name>
<dbReference type="PANTHER" id="PTHR43179">
    <property type="entry name" value="RHAMNOSYLTRANSFERASE WBBL"/>
    <property type="match status" value="1"/>
</dbReference>
<dbReference type="Proteomes" id="UP000008811">
    <property type="component" value="Chromosome"/>
</dbReference>
<dbReference type="CAZy" id="GT2">
    <property type="family name" value="Glycosyltransferase Family 2"/>
</dbReference>
<keyword evidence="2" id="KW-0808">Transferase</keyword>
<dbReference type="InterPro" id="IPR029044">
    <property type="entry name" value="Nucleotide-diphossugar_trans"/>
</dbReference>
<evidence type="ECO:0000313" key="3">
    <source>
        <dbReference type="Proteomes" id="UP000008811"/>
    </source>
</evidence>
<dbReference type="InterPro" id="IPR001173">
    <property type="entry name" value="Glyco_trans_2-like"/>
</dbReference>
<keyword evidence="3" id="KW-1185">Reference proteome</keyword>
<dbReference type="HOGENOM" id="CLU_503178_0_0_10"/>
<organism evidence="2 3">
    <name type="scientific">Chlorobaculum parvum (strain DSM 263 / NCIMB 8327)</name>
    <name type="common">Chlorobium vibrioforme subsp. thiosulfatophilum</name>
    <dbReference type="NCBI Taxonomy" id="517417"/>
    <lineage>
        <taxon>Bacteria</taxon>
        <taxon>Pseudomonadati</taxon>
        <taxon>Chlorobiota</taxon>
        <taxon>Chlorobiia</taxon>
        <taxon>Chlorobiales</taxon>
        <taxon>Chlorobiaceae</taxon>
        <taxon>Chlorobaculum</taxon>
    </lineage>
</organism>
<dbReference type="KEGG" id="cpc:Cpar_1817"/>